<dbReference type="GO" id="GO:0005737">
    <property type="term" value="C:cytoplasm"/>
    <property type="evidence" value="ECO:0007669"/>
    <property type="project" value="TreeGrafter"/>
</dbReference>
<proteinExistence type="inferred from homology"/>
<dbReference type="Proteomes" id="UP000055014">
    <property type="component" value="Unassembled WGS sequence"/>
</dbReference>
<dbReference type="CDD" id="cd03364">
    <property type="entry name" value="TOPRIM_DnaG_primases"/>
    <property type="match status" value="1"/>
</dbReference>
<reference evidence="14" key="1">
    <citation type="journal article" date="2015" name="MBio">
        <title>Genome-resolved metagenomic analysis reveals roles for candidate phyla and other microbial community members in biogeochemical transformations in oil reservoirs.</title>
        <authorList>
            <person name="Hu P."/>
            <person name="Tom L."/>
            <person name="Singh A."/>
            <person name="Thomas B.C."/>
            <person name="Baker B.J."/>
            <person name="Piceno Y.M."/>
            <person name="Andersen G.L."/>
            <person name="Banfield J.F."/>
        </authorList>
    </citation>
    <scope>NUCLEOTIDE SEQUENCE [LARGE SCALE GENOMIC DNA]</scope>
    <source>
        <strain evidence="14">46_47</strain>
        <strain evidence="15">46_70</strain>
    </source>
</reference>
<dbReference type="FunFam" id="3.90.580.10:FF:000001">
    <property type="entry name" value="DNA primase"/>
    <property type="match status" value="1"/>
</dbReference>
<keyword evidence="6 12" id="KW-0479">Metal-binding</keyword>
<evidence type="ECO:0000256" key="2">
    <source>
        <dbReference type="ARBA" id="ARBA00022515"/>
    </source>
</evidence>
<dbReference type="Gene3D" id="3.40.1360.10">
    <property type="match status" value="1"/>
</dbReference>
<evidence type="ECO:0000256" key="10">
    <source>
        <dbReference type="ARBA" id="ARBA00023125"/>
    </source>
</evidence>
<keyword evidence="10 12" id="KW-0238">DNA-binding</keyword>
<reference evidence="16 17" key="2">
    <citation type="journal article" date="2015" name="MBio">
        <title>Genome-Resolved Metagenomic Analysis Reveals Roles for Candidate Phyla and Other Microbial Community Members in Biogeochemical Transformations in Oil Reservoirs.</title>
        <authorList>
            <person name="Hu P."/>
            <person name="Tom L."/>
            <person name="Singh A."/>
            <person name="Thomas B.C."/>
            <person name="Baker B.J."/>
            <person name="Piceno Y.M."/>
            <person name="Andersen G.L."/>
            <person name="Banfield J.F."/>
        </authorList>
    </citation>
    <scope>NUCLEOTIDE SEQUENCE [LARGE SCALE GENOMIC DNA]</scope>
</reference>
<keyword evidence="8 12" id="KW-0862">Zinc</keyword>
<evidence type="ECO:0000256" key="12">
    <source>
        <dbReference type="HAMAP-Rule" id="MF_00974"/>
    </source>
</evidence>
<evidence type="ECO:0000256" key="8">
    <source>
        <dbReference type="ARBA" id="ARBA00022833"/>
    </source>
</evidence>
<comment type="cofactor">
    <cofactor evidence="12">
        <name>Zn(2+)</name>
        <dbReference type="ChEBI" id="CHEBI:29105"/>
    </cofactor>
    <text evidence="12">Binds 1 zinc ion per monomer.</text>
</comment>
<dbReference type="Gene3D" id="3.90.580.10">
    <property type="entry name" value="Zinc finger, CHC2-type domain"/>
    <property type="match status" value="1"/>
</dbReference>
<dbReference type="SUPFAM" id="SSF57783">
    <property type="entry name" value="Zinc beta-ribbon"/>
    <property type="match status" value="1"/>
</dbReference>
<evidence type="ECO:0000259" key="13">
    <source>
        <dbReference type="PROSITE" id="PS50880"/>
    </source>
</evidence>
<keyword evidence="3 12" id="KW-0808">Transferase</keyword>
<dbReference type="EMBL" id="LGGH01000009">
    <property type="protein sequence ID" value="KUK68510.1"/>
    <property type="molecule type" value="Genomic_DNA"/>
</dbReference>
<keyword evidence="11 12" id="KW-0804">Transcription</keyword>
<dbReference type="Gene3D" id="3.90.980.10">
    <property type="entry name" value="DNA primase, catalytic core, N-terminal domain"/>
    <property type="match status" value="1"/>
</dbReference>
<sequence length="569" mass="64513">MFTKEELDEIKKSINIVEFIGRYVNLQKAGSSYRGLCPFHSDNDPSFYVHPQRGFFHCFGCGEKGDIITFYQKIENLSFSEAVKRLADYAGIPIEVDTAESEYDRYTAILSRLAGIYYRELRENNDDILKYLEEKRKISPNTISEFQLGYSPDERTFSLSLPSKLRADEKSLLQFGVLLRRGTSFKDRFAGRLMIPIDNESGRVVGFGGRIMVAEQGPKYINSSESKYFQKNRLLFNLSRAKAAIKQLNYAVIAEGYFDVISLFEAGISNAVGLLGTALTEKHLRILGNYTRNLLFFLDSDAAGQAATLRSVDIAEKTDFTTAVVMMRDYKDPADLFVTEGAKALKEVLAVAIPGAAFRVEFYSRKLDLSVPQGRKHLIEYLRPYVVSFRNSGNLATVQSTVAALSEKTGYSERELESALRSGSSRDAGKELRSAVILKLKDHIRIYLQHPALRETVVKQLELMEESRNLKELLKGMRRGLELEELLDLVEESIGRELIDLASICIDYETAQKILRTTGEYANKRLVEEEMAEIDRKLPNVKDVGTKRALLVRRIELRRLLDRKMKGGD</sequence>
<dbReference type="InterPro" id="IPR006171">
    <property type="entry name" value="TOPRIM_dom"/>
</dbReference>
<keyword evidence="7 12" id="KW-0863">Zinc-finger</keyword>
<gene>
    <name evidence="12" type="primary">dnaG</name>
    <name evidence="14" type="ORF">XD86_0136</name>
    <name evidence="15" type="ORF">XE02_0214</name>
</gene>
<evidence type="ECO:0000256" key="4">
    <source>
        <dbReference type="ARBA" id="ARBA00022695"/>
    </source>
</evidence>
<comment type="similarity">
    <text evidence="12">Belongs to the DnaG primase family.</text>
</comment>
<dbReference type="InterPro" id="IPR036977">
    <property type="entry name" value="DNA_primase_Znf_CHC2"/>
</dbReference>
<evidence type="ECO:0000256" key="11">
    <source>
        <dbReference type="ARBA" id="ARBA00023163"/>
    </source>
</evidence>
<dbReference type="InterPro" id="IPR037068">
    <property type="entry name" value="DNA_primase_core_N_sf"/>
</dbReference>
<evidence type="ECO:0000256" key="3">
    <source>
        <dbReference type="ARBA" id="ARBA00022679"/>
    </source>
</evidence>
<feature type="zinc finger region" description="CHC2-type" evidence="12">
    <location>
        <begin position="37"/>
        <end position="61"/>
    </location>
</feature>
<dbReference type="PATRIC" id="fig|1236046.5.peg.1149"/>
<evidence type="ECO:0000256" key="7">
    <source>
        <dbReference type="ARBA" id="ARBA00022771"/>
    </source>
</evidence>
<dbReference type="SUPFAM" id="SSF56731">
    <property type="entry name" value="DNA primase core"/>
    <property type="match status" value="1"/>
</dbReference>
<dbReference type="Pfam" id="PF13155">
    <property type="entry name" value="Toprim_2"/>
    <property type="match status" value="1"/>
</dbReference>
<evidence type="ECO:0000256" key="1">
    <source>
        <dbReference type="ARBA" id="ARBA00022478"/>
    </source>
</evidence>
<dbReference type="InterPro" id="IPR050219">
    <property type="entry name" value="DnaG_primase"/>
</dbReference>
<keyword evidence="1 12" id="KW-0240">DNA-directed RNA polymerase</keyword>
<evidence type="ECO:0000256" key="5">
    <source>
        <dbReference type="ARBA" id="ARBA00022705"/>
    </source>
</evidence>
<dbReference type="SMART" id="SM00493">
    <property type="entry name" value="TOPRIM"/>
    <property type="match status" value="1"/>
</dbReference>
<evidence type="ECO:0000256" key="6">
    <source>
        <dbReference type="ARBA" id="ARBA00022723"/>
    </source>
</evidence>
<keyword evidence="9" id="KW-0460">Magnesium</keyword>
<comment type="domain">
    <text evidence="12">Contains an N-terminal zinc-binding domain, a central core domain that contains the primase activity, and a C-terminal DnaB-binding domain.</text>
</comment>
<dbReference type="NCBIfam" id="TIGR01391">
    <property type="entry name" value="dnaG"/>
    <property type="match status" value="1"/>
</dbReference>
<evidence type="ECO:0000313" key="15">
    <source>
        <dbReference type="EMBL" id="KUK91112.1"/>
    </source>
</evidence>
<keyword evidence="4 12" id="KW-0548">Nucleotidyltransferase</keyword>
<dbReference type="AlphaFoldDB" id="A0A101H196"/>
<comment type="catalytic activity">
    <reaction evidence="12">
        <text>ssDNA + n NTP = ssDNA/pppN(pN)n-1 hybrid + (n-1) diphosphate.</text>
        <dbReference type="EC" id="2.7.7.101"/>
    </reaction>
</comment>
<feature type="domain" description="Toprim" evidence="13">
    <location>
        <begin position="249"/>
        <end position="325"/>
    </location>
</feature>
<keyword evidence="5 12" id="KW-0235">DNA replication</keyword>
<dbReference type="PANTHER" id="PTHR30313:SF2">
    <property type="entry name" value="DNA PRIMASE"/>
    <property type="match status" value="1"/>
</dbReference>
<dbReference type="PROSITE" id="PS50880">
    <property type="entry name" value="TOPRIM"/>
    <property type="match status" value="1"/>
</dbReference>
<organism evidence="14 16">
    <name type="scientific">Mesotoga infera</name>
    <dbReference type="NCBI Taxonomy" id="1236046"/>
    <lineage>
        <taxon>Bacteria</taxon>
        <taxon>Thermotogati</taxon>
        <taxon>Thermotogota</taxon>
        <taxon>Thermotogae</taxon>
        <taxon>Kosmotogales</taxon>
        <taxon>Kosmotogaceae</taxon>
        <taxon>Mesotoga</taxon>
    </lineage>
</organism>
<dbReference type="Proteomes" id="UP000054260">
    <property type="component" value="Unassembled WGS sequence"/>
</dbReference>
<evidence type="ECO:0000313" key="14">
    <source>
        <dbReference type="EMBL" id="KUK68510.1"/>
    </source>
</evidence>
<dbReference type="InterPro" id="IPR034151">
    <property type="entry name" value="TOPRIM_DnaG_bac"/>
</dbReference>
<dbReference type="InterPro" id="IPR030846">
    <property type="entry name" value="DnaG_bac"/>
</dbReference>
<dbReference type="GO" id="GO:0006269">
    <property type="term" value="P:DNA replication, synthesis of primer"/>
    <property type="evidence" value="ECO:0007669"/>
    <property type="project" value="UniProtKB-UniRule"/>
</dbReference>
<evidence type="ECO:0000313" key="17">
    <source>
        <dbReference type="Proteomes" id="UP000055014"/>
    </source>
</evidence>
<keyword evidence="2 12" id="KW-0639">Primosome</keyword>
<name>A0A101H196_9BACT</name>
<dbReference type="GO" id="GO:0003899">
    <property type="term" value="F:DNA-directed RNA polymerase activity"/>
    <property type="evidence" value="ECO:0007669"/>
    <property type="project" value="UniProtKB-UniRule"/>
</dbReference>
<dbReference type="EMBL" id="LGGW01000009">
    <property type="protein sequence ID" value="KUK91112.1"/>
    <property type="molecule type" value="Genomic_DNA"/>
</dbReference>
<dbReference type="SMART" id="SM00400">
    <property type="entry name" value="ZnF_CHCC"/>
    <property type="match status" value="1"/>
</dbReference>
<dbReference type="InterPro" id="IPR006295">
    <property type="entry name" value="DNA_primase_DnaG"/>
</dbReference>
<dbReference type="InterPro" id="IPR002694">
    <property type="entry name" value="Znf_CHC2"/>
</dbReference>
<dbReference type="InterPro" id="IPR013264">
    <property type="entry name" value="DNAG_N"/>
</dbReference>
<accession>A0A101H196</accession>
<comment type="caution">
    <text evidence="14">The sequence shown here is derived from an EMBL/GenBank/DDBJ whole genome shotgun (WGS) entry which is preliminary data.</text>
</comment>
<evidence type="ECO:0000256" key="9">
    <source>
        <dbReference type="ARBA" id="ARBA00022842"/>
    </source>
</evidence>
<dbReference type="GO" id="GO:0003677">
    <property type="term" value="F:DNA binding"/>
    <property type="evidence" value="ECO:0007669"/>
    <property type="project" value="UniProtKB-KW"/>
</dbReference>
<dbReference type="GO" id="GO:1990077">
    <property type="term" value="C:primosome complex"/>
    <property type="evidence" value="ECO:0007669"/>
    <property type="project" value="UniProtKB-KW"/>
</dbReference>
<dbReference type="HAMAP" id="MF_00974">
    <property type="entry name" value="DNA_primase_DnaG"/>
    <property type="match status" value="1"/>
</dbReference>
<dbReference type="PANTHER" id="PTHR30313">
    <property type="entry name" value="DNA PRIMASE"/>
    <property type="match status" value="1"/>
</dbReference>
<protein>
    <recommendedName>
        <fullName evidence="12">DNA primase</fullName>
        <ecNumber evidence="12">2.7.7.101</ecNumber>
    </recommendedName>
</protein>
<dbReference type="Pfam" id="PF08275">
    <property type="entry name" value="DNAG_N"/>
    <property type="match status" value="1"/>
</dbReference>
<dbReference type="GO" id="GO:0008270">
    <property type="term" value="F:zinc ion binding"/>
    <property type="evidence" value="ECO:0007669"/>
    <property type="project" value="UniProtKB-UniRule"/>
</dbReference>
<comment type="subunit">
    <text evidence="12">Monomer. Interacts with DnaB.</text>
</comment>
<comment type="function">
    <text evidence="12">RNA polymerase that catalyzes the synthesis of short RNA molecules used as primers for DNA polymerase during DNA replication.</text>
</comment>
<dbReference type="EC" id="2.7.7.101" evidence="12"/>
<dbReference type="GO" id="GO:0000428">
    <property type="term" value="C:DNA-directed RNA polymerase complex"/>
    <property type="evidence" value="ECO:0007669"/>
    <property type="project" value="UniProtKB-KW"/>
</dbReference>
<evidence type="ECO:0000313" key="16">
    <source>
        <dbReference type="Proteomes" id="UP000054260"/>
    </source>
</evidence>
<dbReference type="Pfam" id="PF01807">
    <property type="entry name" value="Zn_ribbon_DnaG"/>
    <property type="match status" value="1"/>
</dbReference>